<keyword evidence="4" id="KW-1185">Reference proteome</keyword>
<accession>A0A1H0C2F9</accession>
<dbReference type="Proteomes" id="UP000748067">
    <property type="component" value="Unassembled WGS sequence"/>
</dbReference>
<dbReference type="EMBL" id="LT629704">
    <property type="protein sequence ID" value="SDN52098.1"/>
    <property type="molecule type" value="Genomic_DNA"/>
</dbReference>
<evidence type="ECO:0000313" key="2">
    <source>
        <dbReference type="EMBL" id="SDN52098.1"/>
    </source>
</evidence>
<reference evidence="2 3" key="2">
    <citation type="submission" date="2016-10" db="EMBL/GenBank/DDBJ databases">
        <authorList>
            <person name="de Groot N.N."/>
        </authorList>
    </citation>
    <scope>NUCLEOTIDE SEQUENCE [LARGE SCALE GENOMIC DNA]</scope>
    <source>
        <strain evidence="2 3">BS2772</strain>
    </source>
</reference>
<dbReference type="EMBL" id="JXDI01000003">
    <property type="protein sequence ID" value="KAF2406779.1"/>
    <property type="molecule type" value="Genomic_DNA"/>
</dbReference>
<protein>
    <submittedName>
        <fullName evidence="2">Uncharacterized protein</fullName>
    </submittedName>
</protein>
<evidence type="ECO:0000313" key="3">
    <source>
        <dbReference type="Proteomes" id="UP000182470"/>
    </source>
</evidence>
<reference evidence="1 4" key="1">
    <citation type="submission" date="2015-01" db="EMBL/GenBank/DDBJ databases">
        <title>Genome Sequence of Pseudomonas antarctica CMS 35.</title>
        <authorList>
            <person name="Voget S."/>
            <person name="Chow J."/>
            <person name="Daniel R."/>
            <person name="Streit W."/>
        </authorList>
    </citation>
    <scope>NUCLEOTIDE SEQUENCE [LARGE SCALE GENOMIC DNA]</scope>
    <source>
        <strain evidence="1 4">CMS 35</strain>
    </source>
</reference>
<name>A0A1H0C2F9_9PSED</name>
<dbReference type="AlphaFoldDB" id="A0A1H0C2F9"/>
<proteinExistence type="predicted"/>
<gene>
    <name evidence="1" type="ORF">PSAN_49570</name>
    <name evidence="2" type="ORF">SAMN04490179_4618</name>
</gene>
<sequence>MWEWACSHMGSAFTGTVINFVFGHNMLKRCMYANHKETGPQGPA</sequence>
<evidence type="ECO:0000313" key="1">
    <source>
        <dbReference type="EMBL" id="KAF2406779.1"/>
    </source>
</evidence>
<evidence type="ECO:0000313" key="4">
    <source>
        <dbReference type="Proteomes" id="UP000748067"/>
    </source>
</evidence>
<dbReference type="Proteomes" id="UP000182470">
    <property type="component" value="Chromosome I"/>
</dbReference>
<organism evidence="2 3">
    <name type="scientific">Pseudomonas antarctica</name>
    <dbReference type="NCBI Taxonomy" id="219572"/>
    <lineage>
        <taxon>Bacteria</taxon>
        <taxon>Pseudomonadati</taxon>
        <taxon>Pseudomonadota</taxon>
        <taxon>Gammaproteobacteria</taxon>
        <taxon>Pseudomonadales</taxon>
        <taxon>Pseudomonadaceae</taxon>
        <taxon>Pseudomonas</taxon>
    </lineage>
</organism>